<sequence length="170" mass="18321">MNTFVRPAFEHTGVRLSGGGKKIADARLRPPVPAATTGRRTGFKGTIHQGEPPFGEKNTQAPGECQRPNKAAGGPCSEGKAARRGGGSSDRKHHSRMSSVHHSPRARDPTPMPGPCMASQQRRHRRPQGKSRSGEGAPNGPAERRERSKKLELGKRVARTLGPFPAREKS</sequence>
<gene>
    <name evidence="2" type="ORF">H6P81_021221</name>
</gene>
<feature type="compositionally biased region" description="Basic and acidic residues" evidence="1">
    <location>
        <begin position="142"/>
        <end position="155"/>
    </location>
</feature>
<reference evidence="2 3" key="1">
    <citation type="submission" date="2021-07" db="EMBL/GenBank/DDBJ databases">
        <title>The Aristolochia fimbriata genome: insights into angiosperm evolution, floral development and chemical biosynthesis.</title>
        <authorList>
            <person name="Jiao Y."/>
        </authorList>
    </citation>
    <scope>NUCLEOTIDE SEQUENCE [LARGE SCALE GENOMIC DNA]</scope>
    <source>
        <strain evidence="2">IBCAS-2021</strain>
        <tissue evidence="2">Leaf</tissue>
    </source>
</reference>
<evidence type="ECO:0000256" key="1">
    <source>
        <dbReference type="SAM" id="MobiDB-lite"/>
    </source>
</evidence>
<organism evidence="2 3">
    <name type="scientific">Aristolochia fimbriata</name>
    <name type="common">White veined hardy Dutchman's pipe vine</name>
    <dbReference type="NCBI Taxonomy" id="158543"/>
    <lineage>
        <taxon>Eukaryota</taxon>
        <taxon>Viridiplantae</taxon>
        <taxon>Streptophyta</taxon>
        <taxon>Embryophyta</taxon>
        <taxon>Tracheophyta</taxon>
        <taxon>Spermatophyta</taxon>
        <taxon>Magnoliopsida</taxon>
        <taxon>Magnoliidae</taxon>
        <taxon>Piperales</taxon>
        <taxon>Aristolochiaceae</taxon>
        <taxon>Aristolochia</taxon>
    </lineage>
</organism>
<evidence type="ECO:0000313" key="3">
    <source>
        <dbReference type="Proteomes" id="UP000825729"/>
    </source>
</evidence>
<name>A0AAV7DRH9_ARIFI</name>
<comment type="caution">
    <text evidence="2">The sequence shown here is derived from an EMBL/GenBank/DDBJ whole genome shotgun (WGS) entry which is preliminary data.</text>
</comment>
<keyword evidence="3" id="KW-1185">Reference proteome</keyword>
<accession>A0AAV7DRH9</accession>
<feature type="region of interest" description="Disordered" evidence="1">
    <location>
        <begin position="1"/>
        <end position="170"/>
    </location>
</feature>
<evidence type="ECO:0000313" key="2">
    <source>
        <dbReference type="EMBL" id="KAG9438816.1"/>
    </source>
</evidence>
<dbReference type="Proteomes" id="UP000825729">
    <property type="component" value="Unassembled WGS sequence"/>
</dbReference>
<proteinExistence type="predicted"/>
<dbReference type="EMBL" id="JAINDJ010000010">
    <property type="protein sequence ID" value="KAG9438816.1"/>
    <property type="molecule type" value="Genomic_DNA"/>
</dbReference>
<dbReference type="AlphaFoldDB" id="A0AAV7DRH9"/>
<protein>
    <submittedName>
        <fullName evidence="2">Uncharacterized protein</fullName>
    </submittedName>
</protein>